<feature type="transmembrane region" description="Helical" evidence="1">
    <location>
        <begin position="418"/>
        <end position="442"/>
    </location>
</feature>
<evidence type="ECO:0000313" key="3">
    <source>
        <dbReference type="Proteomes" id="UP000049685"/>
    </source>
</evidence>
<protein>
    <submittedName>
        <fullName evidence="2">Lipid A core-O-antigen ligase and related enzymes</fullName>
    </submittedName>
</protein>
<evidence type="ECO:0000256" key="1">
    <source>
        <dbReference type="SAM" id="Phobius"/>
    </source>
</evidence>
<keyword evidence="1" id="KW-0812">Transmembrane</keyword>
<dbReference type="EMBL" id="CDNY01000014">
    <property type="protein sequence ID" value="CEO33976.1"/>
    <property type="molecule type" value="Genomic_DNA"/>
</dbReference>
<feature type="transmembrane region" description="Helical" evidence="1">
    <location>
        <begin position="70"/>
        <end position="91"/>
    </location>
</feature>
<dbReference type="GO" id="GO:0016874">
    <property type="term" value="F:ligase activity"/>
    <property type="evidence" value="ECO:0007669"/>
    <property type="project" value="UniProtKB-KW"/>
</dbReference>
<dbReference type="InterPro" id="IPR049504">
    <property type="entry name" value="O-antigen_lig"/>
</dbReference>
<feature type="transmembrane region" description="Helical" evidence="1">
    <location>
        <begin position="195"/>
        <end position="216"/>
    </location>
</feature>
<reference evidence="3" key="1">
    <citation type="submission" date="2015-01" db="EMBL/GenBank/DDBJ databases">
        <authorList>
            <person name="Aslett A.Martin."/>
            <person name="De Silva Nishadi"/>
        </authorList>
    </citation>
    <scope>NUCLEOTIDE SEQUENCE [LARGE SCALE GENOMIC DNA]</scope>
    <source>
        <strain evidence="3">UMC4404</strain>
    </source>
</reference>
<evidence type="ECO:0000313" key="2">
    <source>
        <dbReference type="EMBL" id="CEO33976.1"/>
    </source>
</evidence>
<feature type="transmembrane region" description="Helical" evidence="1">
    <location>
        <begin position="12"/>
        <end position="33"/>
    </location>
</feature>
<feature type="transmembrane region" description="Helical" evidence="1">
    <location>
        <begin position="39"/>
        <end position="63"/>
    </location>
</feature>
<feature type="transmembrane region" description="Helical" evidence="1">
    <location>
        <begin position="245"/>
        <end position="264"/>
    </location>
</feature>
<comment type="caution">
    <text evidence="2">The sequence shown here is derived from an EMBL/GenBank/DDBJ whole genome shotgun (WGS) entry which is preliminary data.</text>
</comment>
<keyword evidence="2" id="KW-0436">Ligase</keyword>
<accession>A0A9P1L2F3</accession>
<name>A0A9P1L2F3_PARSO</name>
<feature type="transmembrane region" description="Helical" evidence="1">
    <location>
        <begin position="276"/>
        <end position="296"/>
    </location>
</feature>
<proteinExistence type="predicted"/>
<keyword evidence="1" id="KW-1133">Transmembrane helix</keyword>
<keyword evidence="1" id="KW-0472">Membrane</keyword>
<dbReference type="RefSeq" id="WP_057558992.1">
    <property type="nucleotide sequence ID" value="NZ_CDNY01000014.1"/>
</dbReference>
<dbReference type="Proteomes" id="UP000049685">
    <property type="component" value="Unassembled WGS sequence"/>
</dbReference>
<sequence length="507" mass="58765">MKSLNIQYIDKIKYYLLIIFVVIQPILDIHYLYTEKVVNIIGFSPSTIIRMVIVSILALLTFVTLRDKKTWITIIVYLSLILIYSMFHIINAKNFNTPVPDDLGYSVIGEIFYIIRMLIPLAIIIITMNTSVSRKDYNKAIKIVTSSISLAIVLSNIFKVSLASYGTGMIKQNIFGWFTGAYDIYKYSDLASRGIFNSANQISALLVLLLPIMFIIYTYQQNIKNLLIIALTLISMVMLGTKVALYGAIINTIIYFLALMFMTIIRKQKLLSKKILVVLGISVLIITSLYEVSPVINRPSLEENYGNKKETIRIDLLKKYKKNNEYDKVMDFIKNNYKDAKIKDEFILQYYPYQYDPEFWIEIFEMPLIKRRDWRLLEFKMHQRVMDINDNKNDKWLGISFTRSEHLFTLERDFVAQYYSMGVFGVVLLLGPYVLIILACLIKMLLQFRNKFNLRNSITSFAIIFILGASINSGNVMDCLTITIILGFIMGKLIDEIFRKQQSDVEN</sequence>
<dbReference type="Pfam" id="PF13425">
    <property type="entry name" value="O-antigen_lig"/>
    <property type="match status" value="1"/>
</dbReference>
<organism evidence="2 3">
    <name type="scientific">Paraclostridium sordellii</name>
    <name type="common">Clostridium sordellii</name>
    <dbReference type="NCBI Taxonomy" id="1505"/>
    <lineage>
        <taxon>Bacteria</taxon>
        <taxon>Bacillati</taxon>
        <taxon>Bacillota</taxon>
        <taxon>Clostridia</taxon>
        <taxon>Peptostreptococcales</taxon>
        <taxon>Peptostreptococcaceae</taxon>
        <taxon>Paraclostridium</taxon>
    </lineage>
</organism>
<feature type="transmembrane region" description="Helical" evidence="1">
    <location>
        <begin position="223"/>
        <end position="239"/>
    </location>
</feature>
<dbReference type="AlphaFoldDB" id="A0A9P1L2F3"/>
<gene>
    <name evidence="2" type="ORF">UMC4404_18691</name>
</gene>
<feature type="transmembrane region" description="Helical" evidence="1">
    <location>
        <begin position="111"/>
        <end position="128"/>
    </location>
</feature>